<evidence type="ECO:0000313" key="7">
    <source>
        <dbReference type="EMBL" id="XBY44271.1"/>
    </source>
</evidence>
<evidence type="ECO:0000256" key="2">
    <source>
        <dbReference type="ARBA" id="ARBA00022475"/>
    </source>
</evidence>
<dbReference type="PIRSF" id="PIRSF006324">
    <property type="entry name" value="LeuE"/>
    <property type="match status" value="1"/>
</dbReference>
<dbReference type="GO" id="GO:0015171">
    <property type="term" value="F:amino acid transmembrane transporter activity"/>
    <property type="evidence" value="ECO:0007669"/>
    <property type="project" value="TreeGrafter"/>
</dbReference>
<dbReference type="Pfam" id="PF01810">
    <property type="entry name" value="LysE"/>
    <property type="match status" value="1"/>
</dbReference>
<keyword evidence="2" id="KW-1003">Cell membrane</keyword>
<feature type="transmembrane region" description="Helical" evidence="6">
    <location>
        <begin position="12"/>
        <end position="32"/>
    </location>
</feature>
<evidence type="ECO:0000256" key="5">
    <source>
        <dbReference type="ARBA" id="ARBA00023136"/>
    </source>
</evidence>
<dbReference type="GO" id="GO:0005886">
    <property type="term" value="C:plasma membrane"/>
    <property type="evidence" value="ECO:0007669"/>
    <property type="project" value="UniProtKB-SubCell"/>
</dbReference>
<organism evidence="7">
    <name type="scientific">Methyloraptor flagellatus</name>
    <dbReference type="NCBI Taxonomy" id="3162530"/>
    <lineage>
        <taxon>Bacteria</taxon>
        <taxon>Pseudomonadati</taxon>
        <taxon>Pseudomonadota</taxon>
        <taxon>Alphaproteobacteria</taxon>
        <taxon>Hyphomicrobiales</taxon>
        <taxon>Ancalomicrobiaceae</taxon>
        <taxon>Methyloraptor</taxon>
    </lineage>
</organism>
<accession>A0AAU7X8Z9</accession>
<feature type="transmembrane region" description="Helical" evidence="6">
    <location>
        <begin position="75"/>
        <end position="95"/>
    </location>
</feature>
<keyword evidence="4 6" id="KW-1133">Transmembrane helix</keyword>
<evidence type="ECO:0000256" key="3">
    <source>
        <dbReference type="ARBA" id="ARBA00022692"/>
    </source>
</evidence>
<name>A0AAU7X8Z9_9HYPH</name>
<dbReference type="PANTHER" id="PTHR30086">
    <property type="entry name" value="ARGININE EXPORTER PROTEIN ARGO"/>
    <property type="match status" value="1"/>
</dbReference>
<feature type="transmembrane region" description="Helical" evidence="6">
    <location>
        <begin position="159"/>
        <end position="180"/>
    </location>
</feature>
<dbReference type="EMBL" id="CP158568">
    <property type="protein sequence ID" value="XBY44271.1"/>
    <property type="molecule type" value="Genomic_DNA"/>
</dbReference>
<dbReference type="InterPro" id="IPR001123">
    <property type="entry name" value="LeuE-type"/>
</dbReference>
<reference evidence="7" key="1">
    <citation type="submission" date="2024-06" db="EMBL/GenBank/DDBJ databases">
        <title>Methylostella associata gen. nov., sp. nov., a novel Ancalomicrobiaceae-affiliated facultatively methylotrophic bacteria that feed on methanotrophs of the genus Methylococcus.</title>
        <authorList>
            <person name="Saltykova V."/>
            <person name="Danilova O.V."/>
            <person name="Oshkin I.Y."/>
            <person name="Belova S.E."/>
            <person name="Pimenov N.V."/>
            <person name="Dedysh S.N."/>
        </authorList>
    </citation>
    <scope>NUCLEOTIDE SEQUENCE</scope>
    <source>
        <strain evidence="7">S20</strain>
    </source>
</reference>
<keyword evidence="3 6" id="KW-0812">Transmembrane</keyword>
<dbReference type="PANTHER" id="PTHR30086:SF20">
    <property type="entry name" value="ARGININE EXPORTER PROTEIN ARGO-RELATED"/>
    <property type="match status" value="1"/>
</dbReference>
<dbReference type="KEGG" id="mflg:ABS361_19925"/>
<dbReference type="AlphaFoldDB" id="A0AAU7X8Z9"/>
<feature type="transmembrane region" description="Helical" evidence="6">
    <location>
        <begin position="116"/>
        <end position="139"/>
    </location>
</feature>
<proteinExistence type="predicted"/>
<comment type="subcellular location">
    <subcellularLocation>
        <location evidence="1">Cell membrane</location>
        <topology evidence="1">Multi-pass membrane protein</topology>
    </subcellularLocation>
</comment>
<gene>
    <name evidence="7" type="ORF">ABS361_19925</name>
</gene>
<evidence type="ECO:0000256" key="4">
    <source>
        <dbReference type="ARBA" id="ARBA00022989"/>
    </source>
</evidence>
<protein>
    <submittedName>
        <fullName evidence="7">LysE family translocator</fullName>
    </submittedName>
</protein>
<feature type="transmembrane region" description="Helical" evidence="6">
    <location>
        <begin position="44"/>
        <end position="69"/>
    </location>
</feature>
<keyword evidence="5 6" id="KW-0472">Membrane</keyword>
<sequence length="213" mass="21888">MLAVPQLATLATYSGAALLLILTPGPDMALFLSRTIGVGRAAGFAAMAGVMVGLLVHTLLATLGLSALVAASPTAFGLLRIVGAAYLLWLAWGAWRNGSGFDPRGPAGDAAPGVARAFATGVAMNVANPKIVLFFLTFLPQFVDPASPEAAAEIAFLGVWYVVLSVPICSIIILGAARVADTITASPRIRRALDRTTAAVFALFAVKLALSRA</sequence>
<evidence type="ECO:0000256" key="1">
    <source>
        <dbReference type="ARBA" id="ARBA00004651"/>
    </source>
</evidence>
<dbReference type="RefSeq" id="WP_407049363.1">
    <property type="nucleotide sequence ID" value="NZ_CP158568.1"/>
</dbReference>
<evidence type="ECO:0000256" key="6">
    <source>
        <dbReference type="SAM" id="Phobius"/>
    </source>
</evidence>